<dbReference type="Gene3D" id="1.25.40.10">
    <property type="entry name" value="Tetratricopeptide repeat domain"/>
    <property type="match status" value="1"/>
</dbReference>
<protein>
    <submittedName>
        <fullName evidence="2">Anaphase-promoting complex subunit 3</fullName>
    </submittedName>
</protein>
<evidence type="ECO:0000256" key="1">
    <source>
        <dbReference type="PROSITE-ProRule" id="PRU00339"/>
    </source>
</evidence>
<dbReference type="InterPro" id="IPR019734">
    <property type="entry name" value="TPR_rpt"/>
</dbReference>
<comment type="caution">
    <text evidence="2">The sequence shown here is derived from an EMBL/GenBank/DDBJ whole genome shotgun (WGS) entry which is preliminary data.</text>
</comment>
<keyword evidence="3" id="KW-1185">Reference proteome</keyword>
<evidence type="ECO:0000313" key="2">
    <source>
        <dbReference type="EMBL" id="TDT72500.1"/>
    </source>
</evidence>
<dbReference type="SUPFAM" id="SSF48452">
    <property type="entry name" value="TPR-like"/>
    <property type="match status" value="1"/>
</dbReference>
<dbReference type="Proteomes" id="UP000294678">
    <property type="component" value="Unassembled WGS sequence"/>
</dbReference>
<dbReference type="PROSITE" id="PS50005">
    <property type="entry name" value="TPR"/>
    <property type="match status" value="2"/>
</dbReference>
<dbReference type="EMBL" id="SOBG01000001">
    <property type="protein sequence ID" value="TDT72500.1"/>
    <property type="molecule type" value="Genomic_DNA"/>
</dbReference>
<proteinExistence type="predicted"/>
<dbReference type="InterPro" id="IPR011990">
    <property type="entry name" value="TPR-like_helical_dom_sf"/>
</dbReference>
<feature type="repeat" description="TPR" evidence="1">
    <location>
        <begin position="72"/>
        <end position="105"/>
    </location>
</feature>
<accession>A0AA46E0E5</accession>
<sequence length="132" mass="15563">MRRIKEIKSIQNKQRSIIILGLMLMSMNLLFTDEIGKTNNYISIGSNYLEEQQFNEAIKNFEKALIFDDRNKEVYFLLGYSYQNLNKYKKALSFYNKAVKLGADDGRIYYGIAECYSLLMDKEKLLFIIKKL</sequence>
<dbReference type="AlphaFoldDB" id="A0AA46E0E5"/>
<dbReference type="SMART" id="SM00028">
    <property type="entry name" value="TPR"/>
    <property type="match status" value="2"/>
</dbReference>
<dbReference type="Pfam" id="PF14559">
    <property type="entry name" value="TPR_19"/>
    <property type="match status" value="1"/>
</dbReference>
<dbReference type="PROSITE" id="PS50293">
    <property type="entry name" value="TPR_REGION"/>
    <property type="match status" value="1"/>
</dbReference>
<feature type="repeat" description="TPR" evidence="1">
    <location>
        <begin position="38"/>
        <end position="71"/>
    </location>
</feature>
<evidence type="ECO:0000313" key="3">
    <source>
        <dbReference type="Proteomes" id="UP000294678"/>
    </source>
</evidence>
<gene>
    <name evidence="2" type="ORF">EV215_0309</name>
</gene>
<organism evidence="2 3">
    <name type="scientific">Hypnocyclicus thermotrophus</name>
    <dbReference type="NCBI Taxonomy" id="1627895"/>
    <lineage>
        <taxon>Bacteria</taxon>
        <taxon>Fusobacteriati</taxon>
        <taxon>Fusobacteriota</taxon>
        <taxon>Fusobacteriia</taxon>
        <taxon>Fusobacteriales</taxon>
        <taxon>Fusobacteriaceae</taxon>
        <taxon>Hypnocyclicus</taxon>
    </lineage>
</organism>
<dbReference type="PANTHER" id="PTHR12558:SF13">
    <property type="entry name" value="CELL DIVISION CYCLE PROTEIN 27 HOMOLOG"/>
    <property type="match status" value="1"/>
</dbReference>
<dbReference type="PANTHER" id="PTHR12558">
    <property type="entry name" value="CELL DIVISION CYCLE 16,23,27"/>
    <property type="match status" value="1"/>
</dbReference>
<keyword evidence="1" id="KW-0802">TPR repeat</keyword>
<name>A0AA46E0E5_9FUSO</name>
<reference evidence="2 3" key="1">
    <citation type="submission" date="2019-03" db="EMBL/GenBank/DDBJ databases">
        <title>Genomic Encyclopedia of Type Strains, Phase IV (KMG-IV): sequencing the most valuable type-strain genomes for metagenomic binning, comparative biology and taxonomic classification.</title>
        <authorList>
            <person name="Goeker M."/>
        </authorList>
    </citation>
    <scope>NUCLEOTIDE SEQUENCE [LARGE SCALE GENOMIC DNA]</scope>
    <source>
        <strain evidence="2 3">DSM 100055</strain>
    </source>
</reference>